<dbReference type="InterPro" id="IPR029068">
    <property type="entry name" value="Glyas_Bleomycin-R_OHBP_Dase"/>
</dbReference>
<sequence>MFRPNSIILYVSDTEKSTRFYTRLLNAEPVEQYSEFSVFVLSDGMILGLQAKSGIDPAPQPHIGGAEICMSDVSNREVDDIYCRWCELGVEIIMKPVMLDFGYTFVATDPDGHRLRVCATDTTNIAPY</sequence>
<dbReference type="Pfam" id="PF00903">
    <property type="entry name" value="Glyoxalase"/>
    <property type="match status" value="1"/>
</dbReference>
<gene>
    <name evidence="2" type="ORF">CKG00_06490</name>
</gene>
<name>A0A433ZVJ7_MORMO</name>
<dbReference type="Gene3D" id="3.30.720.120">
    <property type="match status" value="1"/>
</dbReference>
<evidence type="ECO:0000313" key="3">
    <source>
        <dbReference type="Proteomes" id="UP000286908"/>
    </source>
</evidence>
<dbReference type="PANTHER" id="PTHR36113:SF1">
    <property type="entry name" value="GLYOXALASE_BLEOMYCIN RESISTANCE PROTEIN_DIOXYGENASE"/>
    <property type="match status" value="1"/>
</dbReference>
<dbReference type="InterPro" id="IPR004360">
    <property type="entry name" value="Glyas_Fos-R_dOase_dom"/>
</dbReference>
<evidence type="ECO:0000259" key="1">
    <source>
        <dbReference type="PROSITE" id="PS51819"/>
    </source>
</evidence>
<reference evidence="2 3" key="1">
    <citation type="submission" date="2017-08" db="EMBL/GenBank/DDBJ databases">
        <title>Draft genome sequence of pheromone producing symbiont Morganella morganii, of the female New Zealand grass grub Costelytra giveni.</title>
        <authorList>
            <person name="Laugraud A."/>
            <person name="Young S.D."/>
            <person name="Hurst M.H."/>
        </authorList>
    </citation>
    <scope>NUCLEOTIDE SEQUENCE [LARGE SCALE GENOMIC DNA]</scope>
    <source>
        <strain evidence="2 3">MMsCG</strain>
    </source>
</reference>
<dbReference type="PANTHER" id="PTHR36113">
    <property type="entry name" value="LYASE, PUTATIVE-RELATED-RELATED"/>
    <property type="match status" value="1"/>
</dbReference>
<dbReference type="PIRSF" id="PIRSF039020">
    <property type="entry name" value="EhpR"/>
    <property type="match status" value="1"/>
</dbReference>
<dbReference type="InterPro" id="IPR026275">
    <property type="entry name" value="Glyoxalase/dOase/EhpR"/>
</dbReference>
<comment type="caution">
    <text evidence="2">The sequence shown here is derived from an EMBL/GenBank/DDBJ whole genome shotgun (WGS) entry which is preliminary data.</text>
</comment>
<dbReference type="InterPro" id="IPR051332">
    <property type="entry name" value="Fosfomycin_Res_Enzymes"/>
</dbReference>
<dbReference type="OrthoDB" id="9806945at2"/>
<feature type="domain" description="VOC" evidence="1">
    <location>
        <begin position="3"/>
        <end position="120"/>
    </location>
</feature>
<dbReference type="SUPFAM" id="SSF54593">
    <property type="entry name" value="Glyoxalase/Bleomycin resistance protein/Dihydroxybiphenyl dioxygenase"/>
    <property type="match status" value="1"/>
</dbReference>
<proteinExistence type="predicted"/>
<dbReference type="InterPro" id="IPR037523">
    <property type="entry name" value="VOC_core"/>
</dbReference>
<dbReference type="PROSITE" id="PS51819">
    <property type="entry name" value="VOC"/>
    <property type="match status" value="1"/>
</dbReference>
<dbReference type="EMBL" id="NRQY01000001">
    <property type="protein sequence ID" value="RUT66082.1"/>
    <property type="molecule type" value="Genomic_DNA"/>
</dbReference>
<evidence type="ECO:0000313" key="2">
    <source>
        <dbReference type="EMBL" id="RUT66082.1"/>
    </source>
</evidence>
<organism evidence="2 3">
    <name type="scientific">Morganella morganii</name>
    <name type="common">Proteus morganii</name>
    <dbReference type="NCBI Taxonomy" id="582"/>
    <lineage>
        <taxon>Bacteria</taxon>
        <taxon>Pseudomonadati</taxon>
        <taxon>Pseudomonadota</taxon>
        <taxon>Gammaproteobacteria</taxon>
        <taxon>Enterobacterales</taxon>
        <taxon>Morganellaceae</taxon>
        <taxon>Morganella</taxon>
    </lineage>
</organism>
<dbReference type="Proteomes" id="UP000286908">
    <property type="component" value="Unassembled WGS sequence"/>
</dbReference>
<accession>A0A433ZVJ7</accession>
<dbReference type="AlphaFoldDB" id="A0A433ZVJ7"/>
<dbReference type="Gene3D" id="3.30.720.110">
    <property type="match status" value="1"/>
</dbReference>
<protein>
    <submittedName>
        <fullName evidence="2">Phenazine biosynthesis protein</fullName>
    </submittedName>
</protein>